<sequence length="380" mass="42229">MNEKERELRQKMAAKNEEIRGLMNEGKLDDAEQATEELRRLKRELQVEITLGENSVDTVPPEARQHQNHDNDIDVNQIMARALRGNQLSKEENEVLVRASTLNEGTGKDGGFIVPKDVQTAINELKRTLNPLDELVRVEKVATMSGERTYEKLSTMTAFPNVAELANIANLETPEFNRIEYKVQKYAGILPISSELLADTDQNLLEYLYRWLAKKDTITRNTEIVKLINTLTKKPITGIDGLKDILNVDLDPAIALSSVILTNQDGYNYLDKLKDTQGHYLLQPNPLNPTEKMLSGVVVKVASNKVLPTDTTGSGKNAPVIVGDLTEAITLFDREAITLLGTNIGGNAFVTDGYNIRGTLRFDTKVVDNEAAVFGQLKLA</sequence>
<dbReference type="Gene3D" id="3.30.2400.10">
    <property type="entry name" value="Major capsid protein gp5"/>
    <property type="match status" value="1"/>
</dbReference>
<accession>A0A2S7ZCN0</accession>
<dbReference type="OrthoDB" id="85826at2"/>
<evidence type="ECO:0000259" key="3">
    <source>
        <dbReference type="Pfam" id="PF05065"/>
    </source>
</evidence>
<evidence type="ECO:0000313" key="4">
    <source>
        <dbReference type="EMBL" id="PQL21038.1"/>
    </source>
</evidence>
<dbReference type="AlphaFoldDB" id="A0A2S7ZCN0"/>
<organism evidence="4 5">
    <name type="scientific">Veillonella denticariosi JCM 15641</name>
    <dbReference type="NCBI Taxonomy" id="1298594"/>
    <lineage>
        <taxon>Bacteria</taxon>
        <taxon>Bacillati</taxon>
        <taxon>Bacillota</taxon>
        <taxon>Negativicutes</taxon>
        <taxon>Veillonellales</taxon>
        <taxon>Veillonellaceae</taxon>
        <taxon>Veillonella</taxon>
    </lineage>
</organism>
<comment type="subcellular location">
    <subcellularLocation>
        <location evidence="1">Virion</location>
    </subcellularLocation>
</comment>
<protein>
    <submittedName>
        <fullName evidence="4">Phage major capsid protein</fullName>
    </submittedName>
</protein>
<keyword evidence="2" id="KW-0175">Coiled coil</keyword>
<feature type="domain" description="Phage capsid-like C-terminal" evidence="3">
    <location>
        <begin position="110"/>
        <end position="376"/>
    </location>
</feature>
<dbReference type="SUPFAM" id="SSF56563">
    <property type="entry name" value="Major capsid protein gp5"/>
    <property type="match status" value="1"/>
</dbReference>
<comment type="caution">
    <text evidence="4">The sequence shown here is derived from an EMBL/GenBank/DDBJ whole genome shotgun (WGS) entry which is preliminary data.</text>
</comment>
<evidence type="ECO:0000256" key="2">
    <source>
        <dbReference type="SAM" id="Coils"/>
    </source>
</evidence>
<feature type="coiled-coil region" evidence="2">
    <location>
        <begin position="5"/>
        <end position="51"/>
    </location>
</feature>
<dbReference type="RefSeq" id="WP_105090472.1">
    <property type="nucleotide sequence ID" value="NZ_PPDB01000001.1"/>
</dbReference>
<dbReference type="Pfam" id="PF05065">
    <property type="entry name" value="Phage_capsid"/>
    <property type="match status" value="1"/>
</dbReference>
<evidence type="ECO:0000313" key="5">
    <source>
        <dbReference type="Proteomes" id="UP000237916"/>
    </source>
</evidence>
<name>A0A2S7ZCN0_9FIRM</name>
<dbReference type="Gene3D" id="3.30.2320.10">
    <property type="entry name" value="hypothetical protein PF0899 domain"/>
    <property type="match status" value="1"/>
</dbReference>
<gene>
    <name evidence="4" type="ORF">VEHSUH05_01050</name>
</gene>
<dbReference type="STRING" id="1298594.GCA_001312465_01264"/>
<evidence type="ECO:0000256" key="1">
    <source>
        <dbReference type="ARBA" id="ARBA00004328"/>
    </source>
</evidence>
<dbReference type="Proteomes" id="UP000237916">
    <property type="component" value="Unassembled WGS sequence"/>
</dbReference>
<dbReference type="EMBL" id="PPDB01000001">
    <property type="protein sequence ID" value="PQL21038.1"/>
    <property type="molecule type" value="Genomic_DNA"/>
</dbReference>
<reference evidence="4 5" key="1">
    <citation type="submission" date="2018-01" db="EMBL/GenBank/DDBJ databases">
        <title>Draft genome sequences of clinical isolates and type strains of oral Veillonella including Veillonella infantum sp., nov.</title>
        <authorList>
            <person name="Mashima I."/>
            <person name="Liao Y.-C."/>
            <person name="Sabharwal A."/>
            <person name="Haase E.M."/>
            <person name="Nakazawa F."/>
            <person name="Scannapieco F.A."/>
        </authorList>
    </citation>
    <scope>NUCLEOTIDE SEQUENCE [LARGE SCALE GENOMIC DNA]</scope>
    <source>
        <strain evidence="4 5">JCM 15641</strain>
    </source>
</reference>
<proteinExistence type="predicted"/>
<keyword evidence="5" id="KW-1185">Reference proteome</keyword>
<dbReference type="InterPro" id="IPR054612">
    <property type="entry name" value="Phage_capsid-like_C"/>
</dbReference>
<dbReference type="NCBIfam" id="TIGR01554">
    <property type="entry name" value="major_cap_HK97"/>
    <property type="match status" value="1"/>
</dbReference>
<dbReference type="InterPro" id="IPR024455">
    <property type="entry name" value="Phage_capsid"/>
</dbReference>